<reference evidence="2 3" key="1">
    <citation type="submission" date="2021-03" db="EMBL/GenBank/DDBJ databases">
        <title>Antimicrobial resistance genes in bacteria isolated from Japanese honey, and their potential for conferring macrolide and lincosamide resistance in the American foulbrood pathogen Paenibacillus larvae.</title>
        <authorList>
            <person name="Okamoto M."/>
            <person name="Kumagai M."/>
            <person name="Kanamori H."/>
            <person name="Takamatsu D."/>
        </authorList>
    </citation>
    <scope>NUCLEOTIDE SEQUENCE [LARGE SCALE GENOMIC DNA]</scope>
    <source>
        <strain evidence="2 3">J15TS10</strain>
    </source>
</reference>
<feature type="region of interest" description="Disordered" evidence="1">
    <location>
        <begin position="20"/>
        <end position="41"/>
    </location>
</feature>
<evidence type="ECO:0000313" key="3">
    <source>
        <dbReference type="Proteomes" id="UP000681290"/>
    </source>
</evidence>
<keyword evidence="3" id="KW-1185">Reference proteome</keyword>
<accession>A0ABQ4MYE3</accession>
<organism evidence="2 3">
    <name type="scientific">Paenibacillus woosongensis</name>
    <dbReference type="NCBI Taxonomy" id="307580"/>
    <lineage>
        <taxon>Bacteria</taxon>
        <taxon>Bacillati</taxon>
        <taxon>Bacillota</taxon>
        <taxon>Bacilli</taxon>
        <taxon>Bacillales</taxon>
        <taxon>Paenibacillaceae</taxon>
        <taxon>Paenibacillus</taxon>
    </lineage>
</organism>
<evidence type="ECO:0000256" key="1">
    <source>
        <dbReference type="SAM" id="MobiDB-lite"/>
    </source>
</evidence>
<evidence type="ECO:0008006" key="4">
    <source>
        <dbReference type="Google" id="ProtNLM"/>
    </source>
</evidence>
<name>A0ABQ4MYE3_9BACL</name>
<proteinExistence type="predicted"/>
<evidence type="ECO:0000313" key="2">
    <source>
        <dbReference type="EMBL" id="GIP60955.1"/>
    </source>
</evidence>
<gene>
    <name evidence="2" type="ORF">J15TS10_47690</name>
</gene>
<dbReference type="Proteomes" id="UP000681290">
    <property type="component" value="Unassembled WGS sequence"/>
</dbReference>
<sequence>MINCDKKFAEMSKMVQNDLAEGKMGKRLSQSSGKKRGAGGNRRVETLANLVMAGFFRHLNNL</sequence>
<comment type="caution">
    <text evidence="2">The sequence shown here is derived from an EMBL/GenBank/DDBJ whole genome shotgun (WGS) entry which is preliminary data.</text>
</comment>
<protein>
    <recommendedName>
        <fullName evidence="4">Resolvase/invertase-type recombinase catalytic domain-containing protein</fullName>
    </recommendedName>
</protein>
<dbReference type="EMBL" id="BOSM01000013">
    <property type="protein sequence ID" value="GIP60955.1"/>
    <property type="molecule type" value="Genomic_DNA"/>
</dbReference>